<gene>
    <name evidence="1" type="ORF">TPA0598_03_08050</name>
</gene>
<proteinExistence type="predicted"/>
<dbReference type="InterPro" id="IPR027417">
    <property type="entry name" value="P-loop_NTPase"/>
</dbReference>
<accession>A0A0P4R5I9</accession>
<dbReference type="Proteomes" id="UP000048965">
    <property type="component" value="Unassembled WGS sequence"/>
</dbReference>
<evidence type="ECO:0000313" key="2">
    <source>
        <dbReference type="Proteomes" id="UP000048965"/>
    </source>
</evidence>
<keyword evidence="2" id="KW-1185">Reference proteome</keyword>
<organism evidence="1 2">
    <name type="scientific">Streptomyces lydicamycinicus</name>
    <dbReference type="NCBI Taxonomy" id="1546107"/>
    <lineage>
        <taxon>Bacteria</taxon>
        <taxon>Bacillati</taxon>
        <taxon>Actinomycetota</taxon>
        <taxon>Actinomycetes</taxon>
        <taxon>Kitasatosporales</taxon>
        <taxon>Streptomycetaceae</taxon>
        <taxon>Streptomyces</taxon>
    </lineage>
</organism>
<sequence>MLISHRLASVVECDRIFVFDGGRITEAGSHQQLMALGGDYAQMFTLQAAAYQSAATATSDSEPRTVHP</sequence>
<dbReference type="RefSeq" id="WP_245698521.1">
    <property type="nucleotide sequence ID" value="NZ_BBNO01000003.1"/>
</dbReference>
<protein>
    <submittedName>
        <fullName evidence="1">Uncharacterized protein</fullName>
    </submittedName>
</protein>
<comment type="caution">
    <text evidence="1">The sequence shown here is derived from an EMBL/GenBank/DDBJ whole genome shotgun (WGS) entry which is preliminary data.</text>
</comment>
<dbReference type="SUPFAM" id="SSF52540">
    <property type="entry name" value="P-loop containing nucleoside triphosphate hydrolases"/>
    <property type="match status" value="1"/>
</dbReference>
<evidence type="ECO:0000313" key="1">
    <source>
        <dbReference type="EMBL" id="GAO08344.1"/>
    </source>
</evidence>
<name>A0A0P4R5I9_9ACTN</name>
<reference evidence="1 2" key="2">
    <citation type="journal article" date="2015" name="Stand. Genomic Sci.">
        <title>Draft genome sequence of marine-derived Streptomyces sp. TP-A0598, a producer of anti-MRSA antibiotic lydicamycins.</title>
        <authorList>
            <person name="Komaki H."/>
            <person name="Ichikawa N."/>
            <person name="Hosoyama A."/>
            <person name="Fujita N."/>
            <person name="Igarashi Y."/>
        </authorList>
    </citation>
    <scope>NUCLEOTIDE SEQUENCE [LARGE SCALE GENOMIC DNA]</scope>
    <source>
        <strain evidence="1 2">NBRC 110027</strain>
    </source>
</reference>
<reference evidence="2" key="1">
    <citation type="submission" date="2014-09" db="EMBL/GenBank/DDBJ databases">
        <title>Whole genome shotgun sequence of Streptomyces sp. NBRC 110027.</title>
        <authorList>
            <person name="Komaki H."/>
            <person name="Ichikawa N."/>
            <person name="Katano-Makiyama Y."/>
            <person name="Hosoyama A."/>
            <person name="Hashimoto M."/>
            <person name="Uohara A."/>
            <person name="Kitahashi Y."/>
            <person name="Ohji S."/>
            <person name="Kimura A."/>
            <person name="Yamazoe A."/>
            <person name="Igarashi Y."/>
            <person name="Fujita N."/>
        </authorList>
    </citation>
    <scope>NUCLEOTIDE SEQUENCE [LARGE SCALE GENOMIC DNA]</scope>
    <source>
        <strain evidence="2">NBRC 110027</strain>
    </source>
</reference>
<dbReference type="Gene3D" id="3.40.50.300">
    <property type="entry name" value="P-loop containing nucleotide triphosphate hydrolases"/>
    <property type="match status" value="1"/>
</dbReference>
<dbReference type="AlphaFoldDB" id="A0A0P4R5I9"/>
<dbReference type="EMBL" id="BBNO01000003">
    <property type="protein sequence ID" value="GAO08344.1"/>
    <property type="molecule type" value="Genomic_DNA"/>
</dbReference>